<accession>D0UJ25</accession>
<sequence>MLFYTKRLRTTTKNTSLFKPRSVFATSAPNTTSMTKKGMAQLSYNAARHRNTTISDIVYKADACSPGHTFLTGPYLMAAGLPVTALTSWLHPSFYPVQFAPALDTRHVMQPNQRHAPPDMPILKMDLNVSVFAGILVKNKHIFSVCKGNTARLALTKEGKTCSEKISMISLS</sequence>
<proteinExistence type="predicted"/>
<reference evidence="1" key="1">
    <citation type="journal article" date="2005" name="J. Gen. Plant Pathol.">
        <title>Identification of dspEF, hrpW, and hrpN loci and characterization of the hrpNEp gene in Erwinia pyrifoliae.</title>
        <authorList>
            <person name="Shrestha R."/>
            <person name="Tsuchiya K."/>
            <person name="Baek S.J."/>
            <person name="Bae H.N."/>
            <person name="Hwang I."/>
            <person name="Hur J.H."/>
            <person name="Lim C.K."/>
        </authorList>
    </citation>
    <scope>NUCLEOTIDE SEQUENCE</scope>
    <source>
        <strain evidence="1">WT3</strain>
    </source>
</reference>
<reference evidence="1" key="3">
    <citation type="journal article" date="2008" name="Mol. Cells">
        <title>Genetic organization of the hrp genes cluster in Erwinia pyrifoliae and characterization of HR active domains in HrpNEp protein by mutational analysis.</title>
        <authorList>
            <person name="Shrestha R."/>
            <person name="Park D.H."/>
            <person name="Cho J.M."/>
            <person name="Cho S."/>
            <person name="Wilson C."/>
            <person name="Hwang I."/>
            <person name="Hur J.H."/>
            <person name="Lim C.K."/>
        </authorList>
    </citation>
    <scope>NUCLEOTIDE SEQUENCE</scope>
    <source>
        <strain evidence="1">WT3</strain>
    </source>
</reference>
<name>D0UJ25_ERWPY</name>
<reference evidence="1" key="2">
    <citation type="submission" date="2005-09" db="EMBL/GenBank/DDBJ databases">
        <title>Insights into the pathogenicity island of Erwinia pyrifoliae WT3 and Japanese Erwinia Ejp617, and its relatedness with PAI of Erwinia amylovora.</title>
        <authorList>
            <person name="Thapa S.P."/>
            <person name="Cho S."/>
            <person name="Hur J.H."/>
            <person name="Lim C.K."/>
        </authorList>
    </citation>
    <scope>NUCLEOTIDE SEQUENCE</scope>
    <source>
        <strain evidence="1">WT3</strain>
    </source>
</reference>
<reference evidence="1" key="4">
    <citation type="submission" date="2009-11" db="EMBL/GenBank/DDBJ databases">
        <authorList>
            <person name="Thapa S.P."/>
            <person name="Park D.H."/>
            <person name="Cho S.Y."/>
            <person name="Hur J.H."/>
            <person name="Lim C.K."/>
        </authorList>
    </citation>
    <scope>NUCLEOTIDE SEQUENCE</scope>
    <source>
        <strain evidence="1">WT3</strain>
    </source>
</reference>
<dbReference type="AlphaFoldDB" id="D0UJ25"/>
<protein>
    <submittedName>
        <fullName evidence="1">Uncharacterized protein</fullName>
    </submittedName>
</protein>
<dbReference type="EMBL" id="DQ180962">
    <property type="protein sequence ID" value="ACY01334.1"/>
    <property type="molecule type" value="Genomic_DNA"/>
</dbReference>
<organism evidence="1">
    <name type="scientific">Erwinia pyrifoliae</name>
    <dbReference type="NCBI Taxonomy" id="79967"/>
    <lineage>
        <taxon>Bacteria</taxon>
        <taxon>Pseudomonadati</taxon>
        <taxon>Pseudomonadota</taxon>
        <taxon>Gammaproteobacteria</taxon>
        <taxon>Enterobacterales</taxon>
        <taxon>Erwiniaceae</taxon>
        <taxon>Erwinia</taxon>
    </lineage>
</organism>
<evidence type="ECO:0000313" key="1">
    <source>
        <dbReference type="EMBL" id="ACY01334.1"/>
    </source>
</evidence>